<dbReference type="GO" id="GO:0005634">
    <property type="term" value="C:nucleus"/>
    <property type="evidence" value="ECO:0007669"/>
    <property type="project" value="UniProtKB-SubCell"/>
</dbReference>
<dbReference type="Gene3D" id="4.10.280.10">
    <property type="entry name" value="Helix-loop-helix DNA-binding domain"/>
    <property type="match status" value="1"/>
</dbReference>
<evidence type="ECO:0000256" key="2">
    <source>
        <dbReference type="ARBA" id="ARBA00023015"/>
    </source>
</evidence>
<feature type="coiled-coil region" evidence="5">
    <location>
        <begin position="337"/>
        <end position="364"/>
    </location>
</feature>
<dbReference type="InterPro" id="IPR054502">
    <property type="entry name" value="bHLH-TF_ACT-like_plant"/>
</dbReference>
<organism evidence="8 9">
    <name type="scientific">Crotalaria pallida</name>
    <name type="common">Smooth rattlebox</name>
    <name type="synonym">Crotalaria striata</name>
    <dbReference type="NCBI Taxonomy" id="3830"/>
    <lineage>
        <taxon>Eukaryota</taxon>
        <taxon>Viridiplantae</taxon>
        <taxon>Streptophyta</taxon>
        <taxon>Embryophyta</taxon>
        <taxon>Tracheophyta</taxon>
        <taxon>Spermatophyta</taxon>
        <taxon>Magnoliopsida</taxon>
        <taxon>eudicotyledons</taxon>
        <taxon>Gunneridae</taxon>
        <taxon>Pentapetalae</taxon>
        <taxon>rosids</taxon>
        <taxon>fabids</taxon>
        <taxon>Fabales</taxon>
        <taxon>Fabaceae</taxon>
        <taxon>Papilionoideae</taxon>
        <taxon>50 kb inversion clade</taxon>
        <taxon>genistoids sensu lato</taxon>
        <taxon>core genistoids</taxon>
        <taxon>Crotalarieae</taxon>
        <taxon>Crotalaria</taxon>
    </lineage>
</organism>
<dbReference type="Proteomes" id="UP001372338">
    <property type="component" value="Unassembled WGS sequence"/>
</dbReference>
<comment type="caution">
    <text evidence="8">The sequence shown here is derived from an EMBL/GenBank/DDBJ whole genome shotgun (WGS) entry which is preliminary data.</text>
</comment>
<keyword evidence="9" id="KW-1185">Reference proteome</keyword>
<evidence type="ECO:0000256" key="3">
    <source>
        <dbReference type="ARBA" id="ARBA00023163"/>
    </source>
</evidence>
<sequence length="448" mass="49976">MSFLSSYLQPISIPDCLLRSKNNPVGSGLQGDPSQSSNKEGLVGKDGDTEQEVNSNQKVHDSTIVTGENVEAIIAKDGGGSERRIGWKKLARKQVVISPNISPNSGLKRKEVGSEECSVGVHRQGVAQKLKLMAHESSDHSPIMVRVSHGGGKEKIKAGVRRFFFETGWADLVDCEAKIKEGWSWGNGPISLHNTCGKLEKTGLILKEWSKKSVPNFPAEIKSLQEQLEKLDEKWETKEDIDKRQSLISKLNELLDLEEKKWKQRKGNEAAHQCANWMKHCSVDRGVGDYVNDVCFDDEDFPDDDEGGRQLELAERLLALSATIPGSKKKMDNNSILDTASHYVKQLQQRVRELEQQVECNTSSNKGTTSCTEVNSYEPNEHILPEVKVRVLHKEVLVIIHCENQKGIMLKILAKLENLHLSIVNSSVLPFGRSTLDITIIAQVHNDF</sequence>
<dbReference type="InterPro" id="IPR052610">
    <property type="entry name" value="bHLH_transcription_regulator"/>
</dbReference>
<feature type="region of interest" description="Disordered" evidence="6">
    <location>
        <begin position="23"/>
        <end position="62"/>
    </location>
</feature>
<dbReference type="Pfam" id="PF22754">
    <property type="entry name" value="bHLH-TF_ACT-like_plant"/>
    <property type="match status" value="1"/>
</dbReference>
<proteinExistence type="predicted"/>
<accession>A0AAN9ECX7</accession>
<dbReference type="GO" id="GO:0080090">
    <property type="term" value="P:regulation of primary metabolic process"/>
    <property type="evidence" value="ECO:0007669"/>
    <property type="project" value="UniProtKB-ARBA"/>
</dbReference>
<dbReference type="InterPro" id="IPR036638">
    <property type="entry name" value="HLH_DNA-bd_sf"/>
</dbReference>
<dbReference type="SUPFAM" id="SSF47459">
    <property type="entry name" value="HLH, helix-loop-helix DNA-binding domain"/>
    <property type="match status" value="1"/>
</dbReference>
<feature type="domain" description="Plant bHLH transcription factor ACT-like" evidence="7">
    <location>
        <begin position="386"/>
        <end position="428"/>
    </location>
</feature>
<keyword evidence="5" id="KW-0175">Coiled coil</keyword>
<evidence type="ECO:0000313" key="9">
    <source>
        <dbReference type="Proteomes" id="UP001372338"/>
    </source>
</evidence>
<evidence type="ECO:0000256" key="4">
    <source>
        <dbReference type="ARBA" id="ARBA00023242"/>
    </source>
</evidence>
<protein>
    <recommendedName>
        <fullName evidence="7">Plant bHLH transcription factor ACT-like domain-containing protein</fullName>
    </recommendedName>
</protein>
<comment type="subcellular location">
    <subcellularLocation>
        <location evidence="1">Nucleus</location>
    </subcellularLocation>
</comment>
<dbReference type="GO" id="GO:0046983">
    <property type="term" value="F:protein dimerization activity"/>
    <property type="evidence" value="ECO:0007669"/>
    <property type="project" value="InterPro"/>
</dbReference>
<dbReference type="AlphaFoldDB" id="A0AAN9ECX7"/>
<keyword evidence="4" id="KW-0539">Nucleus</keyword>
<gene>
    <name evidence="8" type="ORF">RIF29_28586</name>
</gene>
<reference evidence="8 9" key="1">
    <citation type="submission" date="2024-01" db="EMBL/GenBank/DDBJ databases">
        <title>The genomes of 5 underutilized Papilionoideae crops provide insights into root nodulation and disease resistanc.</title>
        <authorList>
            <person name="Yuan L."/>
        </authorList>
    </citation>
    <scope>NUCLEOTIDE SEQUENCE [LARGE SCALE GENOMIC DNA]</scope>
    <source>
        <strain evidence="8">ZHUSHIDOU_FW_LH</strain>
        <tissue evidence="8">Leaf</tissue>
    </source>
</reference>
<name>A0AAN9ECX7_CROPI</name>
<dbReference type="EMBL" id="JAYWIO010000006">
    <property type="protein sequence ID" value="KAK7255182.1"/>
    <property type="molecule type" value="Genomic_DNA"/>
</dbReference>
<evidence type="ECO:0000313" key="8">
    <source>
        <dbReference type="EMBL" id="KAK7255182.1"/>
    </source>
</evidence>
<dbReference type="PANTHER" id="PTHR45959:SF8">
    <property type="entry name" value="PROTEIN, PUTATIVE-RELATED"/>
    <property type="match status" value="1"/>
</dbReference>
<dbReference type="PANTHER" id="PTHR45959">
    <property type="entry name" value="BHLH TRANSCRIPTION FACTOR"/>
    <property type="match status" value="1"/>
</dbReference>
<evidence type="ECO:0000259" key="7">
    <source>
        <dbReference type="Pfam" id="PF22754"/>
    </source>
</evidence>
<evidence type="ECO:0000256" key="5">
    <source>
        <dbReference type="SAM" id="Coils"/>
    </source>
</evidence>
<keyword evidence="3" id="KW-0804">Transcription</keyword>
<keyword evidence="2" id="KW-0805">Transcription regulation</keyword>
<evidence type="ECO:0000256" key="1">
    <source>
        <dbReference type="ARBA" id="ARBA00004123"/>
    </source>
</evidence>
<evidence type="ECO:0000256" key="6">
    <source>
        <dbReference type="SAM" id="MobiDB-lite"/>
    </source>
</evidence>